<dbReference type="PANTHER" id="PTHR43918:SF4">
    <property type="entry name" value="CARBOXYLIC ESTER HYDROLASE"/>
    <property type="match status" value="1"/>
</dbReference>
<dbReference type="GO" id="GO:0005615">
    <property type="term" value="C:extracellular space"/>
    <property type="evidence" value="ECO:0007669"/>
    <property type="project" value="TreeGrafter"/>
</dbReference>
<comment type="similarity">
    <text evidence="1">Belongs to the type-B carboxylesterase/lipase family.</text>
</comment>
<dbReference type="InterPro" id="IPR002018">
    <property type="entry name" value="CarbesteraseB"/>
</dbReference>
<feature type="domain" description="Carboxylesterase type B" evidence="4">
    <location>
        <begin position="25"/>
        <end position="149"/>
    </location>
</feature>
<dbReference type="Gene3D" id="3.40.50.1820">
    <property type="entry name" value="alpha/beta hydrolase"/>
    <property type="match status" value="1"/>
</dbReference>
<sequence length="150" mass="17157">MKFFYFFIFLFNLVTCYDGDPIQSYYGTIVGTKITVLGEEMTEYLGIPYAQIPMHSWRFQPPHELNKDQFNGTYYAVFKSEGCPQNIRVMGFDGYDASNPKNGTDENCLKLNMWVPKDQQNMPVIVFFHGGSWTVRTGSADKFNGSVLAL</sequence>
<dbReference type="OrthoDB" id="3200163at2759"/>
<dbReference type="GeneID" id="36374081"/>
<dbReference type="EMBL" id="LN609505">
    <property type="protein sequence ID" value="CEF61715.1"/>
    <property type="molecule type" value="Genomic_DNA"/>
</dbReference>
<evidence type="ECO:0000256" key="1">
    <source>
        <dbReference type="ARBA" id="ARBA00005964"/>
    </source>
</evidence>
<dbReference type="GO" id="GO:0006581">
    <property type="term" value="P:acetylcholine catabolic process"/>
    <property type="evidence" value="ECO:0007669"/>
    <property type="project" value="TreeGrafter"/>
</dbReference>
<name>A0A090KW68_STRRB</name>
<accession>A0A090KW68</accession>
<feature type="non-terminal residue" evidence="5">
    <location>
        <position position="150"/>
    </location>
</feature>
<gene>
    <name evidence="5 6" type="ORF">SRAE_0000082500</name>
</gene>
<proteinExistence type="inferred from homology"/>
<dbReference type="CTD" id="36374081"/>
<dbReference type="Pfam" id="PF00135">
    <property type="entry name" value="COesterase"/>
    <property type="match status" value="1"/>
</dbReference>
<reference evidence="5" key="1">
    <citation type="submission" date="2014-09" db="EMBL/GenBank/DDBJ databases">
        <authorList>
            <person name="Aslett A.Martin."/>
        </authorList>
    </citation>
    <scope>NUCLEOTIDE SEQUENCE</scope>
    <source>
        <strain evidence="5">ED321 Heterogonic</strain>
    </source>
</reference>
<accession>A0A7I5TEC4</accession>
<dbReference type="GO" id="GO:0005886">
    <property type="term" value="C:plasma membrane"/>
    <property type="evidence" value="ECO:0007669"/>
    <property type="project" value="TreeGrafter"/>
</dbReference>
<organism evidence="5">
    <name type="scientific">Strongyloides ratti</name>
    <name type="common">Parasitic roundworm</name>
    <dbReference type="NCBI Taxonomy" id="34506"/>
    <lineage>
        <taxon>Eukaryota</taxon>
        <taxon>Metazoa</taxon>
        <taxon>Ecdysozoa</taxon>
        <taxon>Nematoda</taxon>
        <taxon>Chromadorea</taxon>
        <taxon>Rhabditida</taxon>
        <taxon>Tylenchina</taxon>
        <taxon>Panagrolaimomorpha</taxon>
        <taxon>Strongyloidoidea</taxon>
        <taxon>Strongyloididae</taxon>
        <taxon>Strongyloides</taxon>
    </lineage>
</organism>
<keyword evidence="2" id="KW-0719">Serine esterase</keyword>
<dbReference type="PANTHER" id="PTHR43918">
    <property type="entry name" value="ACETYLCHOLINESTERASE"/>
    <property type="match status" value="1"/>
</dbReference>
<dbReference type="WormBase" id="SRAE_0000082500">
    <property type="protein sequence ID" value="SRP05323"/>
    <property type="gene ID" value="WBGene00256585"/>
</dbReference>
<evidence type="ECO:0000256" key="3">
    <source>
        <dbReference type="ARBA" id="ARBA00022801"/>
    </source>
</evidence>
<dbReference type="InterPro" id="IPR029058">
    <property type="entry name" value="AB_hydrolase_fold"/>
</dbReference>
<dbReference type="GO" id="GO:0003990">
    <property type="term" value="F:acetylcholinesterase activity"/>
    <property type="evidence" value="ECO:0007669"/>
    <property type="project" value="TreeGrafter"/>
</dbReference>
<dbReference type="RefSeq" id="XP_024500922.1">
    <property type="nucleotide sequence ID" value="XM_024646778.1"/>
</dbReference>
<protein>
    <submittedName>
        <fullName evidence="5">Acetylcholinesterase</fullName>
    </submittedName>
</protein>
<dbReference type="AlphaFoldDB" id="A0A090KW68"/>
<evidence type="ECO:0000313" key="6">
    <source>
        <dbReference type="WormBase" id="SRAE_0000082500"/>
    </source>
</evidence>
<evidence type="ECO:0000259" key="4">
    <source>
        <dbReference type="Pfam" id="PF00135"/>
    </source>
</evidence>
<dbReference type="InterPro" id="IPR050654">
    <property type="entry name" value="AChE-related_enzymes"/>
</dbReference>
<evidence type="ECO:0000256" key="2">
    <source>
        <dbReference type="ARBA" id="ARBA00022487"/>
    </source>
</evidence>
<keyword evidence="3" id="KW-0378">Hydrolase</keyword>
<dbReference type="SUPFAM" id="SSF53474">
    <property type="entry name" value="alpha/beta-Hydrolases"/>
    <property type="match status" value="1"/>
</dbReference>
<evidence type="ECO:0000313" key="5">
    <source>
        <dbReference type="EMBL" id="CEF61715.1"/>
    </source>
</evidence>
<dbReference type="GO" id="GO:0019695">
    <property type="term" value="P:choline metabolic process"/>
    <property type="evidence" value="ECO:0007669"/>
    <property type="project" value="TreeGrafter"/>
</dbReference>